<dbReference type="EMBL" id="CP001678">
    <property type="protein sequence ID" value="ACT57970.1"/>
    <property type="molecule type" value="Genomic_DNA"/>
</dbReference>
<dbReference type="RefSeq" id="WP_012778128.1">
    <property type="nucleotide sequence ID" value="NC_012982.1"/>
</dbReference>
<dbReference type="PROSITE" id="PS51186">
    <property type="entry name" value="GNAT"/>
    <property type="match status" value="1"/>
</dbReference>
<name>C6XLR4_HIRBI</name>
<dbReference type="HOGENOM" id="CLU_087351_0_1_5"/>
<sequence length="158" mass="17389">MAYTIEILPDSKADLDAVGQLIYDSIHALAGTHYSPEQLNAWAPNPYAGERARKRFGDQLFFIASDDDGIAALMTLTPEHHLDFAYAHPRSAGKGAAAQAYSSLETYARGQNINAITSDVSLVARPFFEKRGYKTLAKQHPIANGVALINFKMRKEFS</sequence>
<dbReference type="PANTHER" id="PTHR43451">
    <property type="entry name" value="ACETYLTRANSFERASE (GNAT) FAMILY PROTEIN"/>
    <property type="match status" value="1"/>
</dbReference>
<dbReference type="SUPFAM" id="SSF55729">
    <property type="entry name" value="Acyl-CoA N-acyltransferases (Nat)"/>
    <property type="match status" value="1"/>
</dbReference>
<organism evidence="2 3">
    <name type="scientific">Hirschia baltica (strain ATCC 49814 / DSM 5838 / IFAM 1418)</name>
    <dbReference type="NCBI Taxonomy" id="582402"/>
    <lineage>
        <taxon>Bacteria</taxon>
        <taxon>Pseudomonadati</taxon>
        <taxon>Pseudomonadota</taxon>
        <taxon>Alphaproteobacteria</taxon>
        <taxon>Hyphomonadales</taxon>
        <taxon>Hyphomonadaceae</taxon>
        <taxon>Hirschia</taxon>
    </lineage>
</organism>
<dbReference type="Proteomes" id="UP000002745">
    <property type="component" value="Chromosome"/>
</dbReference>
<dbReference type="InterPro" id="IPR000182">
    <property type="entry name" value="GNAT_dom"/>
</dbReference>
<keyword evidence="3" id="KW-1185">Reference proteome</keyword>
<dbReference type="KEGG" id="hba:Hbal_0268"/>
<dbReference type="InterPro" id="IPR052564">
    <property type="entry name" value="N-acetyltrans/Recomb-assoc"/>
</dbReference>
<proteinExistence type="predicted"/>
<dbReference type="STRING" id="582402.Hbal_0268"/>
<feature type="domain" description="N-acetyltransferase" evidence="1">
    <location>
        <begin position="5"/>
        <end position="158"/>
    </location>
</feature>
<accession>C6XLR4</accession>
<dbReference type="GO" id="GO:0016747">
    <property type="term" value="F:acyltransferase activity, transferring groups other than amino-acyl groups"/>
    <property type="evidence" value="ECO:0007669"/>
    <property type="project" value="InterPro"/>
</dbReference>
<reference evidence="3" key="1">
    <citation type="journal article" date="2011" name="J. Bacteriol.">
        <title>Genome sequences of eight morphologically diverse alphaproteobacteria.</title>
        <authorList>
            <consortium name="US DOE Joint Genome Institute"/>
            <person name="Brown P.J."/>
            <person name="Kysela D.T."/>
            <person name="Buechlein A."/>
            <person name="Hemmerich C."/>
            <person name="Brun Y.V."/>
        </authorList>
    </citation>
    <scope>NUCLEOTIDE SEQUENCE [LARGE SCALE GENOMIC DNA]</scope>
    <source>
        <strain evidence="3">ATCC 49814 / DSM 5838 / IFAM 1418</strain>
    </source>
</reference>
<gene>
    <name evidence="2" type="ordered locus">Hbal_0268</name>
</gene>
<dbReference type="PANTHER" id="PTHR43451:SF1">
    <property type="entry name" value="ACETYLTRANSFERASE"/>
    <property type="match status" value="1"/>
</dbReference>
<dbReference type="AlphaFoldDB" id="C6XLR4"/>
<evidence type="ECO:0000313" key="2">
    <source>
        <dbReference type="EMBL" id="ACT57970.1"/>
    </source>
</evidence>
<dbReference type="Gene3D" id="3.40.630.30">
    <property type="match status" value="1"/>
</dbReference>
<dbReference type="eggNOG" id="COG0454">
    <property type="taxonomic scope" value="Bacteria"/>
</dbReference>
<dbReference type="OrthoDB" id="9789081at2"/>
<evidence type="ECO:0000313" key="3">
    <source>
        <dbReference type="Proteomes" id="UP000002745"/>
    </source>
</evidence>
<dbReference type="Pfam" id="PF13673">
    <property type="entry name" value="Acetyltransf_10"/>
    <property type="match status" value="1"/>
</dbReference>
<keyword evidence="2" id="KW-0808">Transferase</keyword>
<dbReference type="InterPro" id="IPR016181">
    <property type="entry name" value="Acyl_CoA_acyltransferase"/>
</dbReference>
<evidence type="ECO:0000259" key="1">
    <source>
        <dbReference type="PROSITE" id="PS51186"/>
    </source>
</evidence>
<protein>
    <submittedName>
        <fullName evidence="2">GCN5-related N-acetyltransferase</fullName>
    </submittedName>
</protein>